<protein>
    <submittedName>
        <fullName evidence="2">Uncharacterized protein LOC112452861 isoform X2</fullName>
    </submittedName>
</protein>
<reference evidence="2" key="1">
    <citation type="submission" date="2025-08" db="UniProtKB">
        <authorList>
            <consortium name="RefSeq"/>
        </authorList>
    </citation>
    <scope>IDENTIFICATION</scope>
    <source>
        <tissue evidence="2">Whole body</tissue>
    </source>
</reference>
<keyword evidence="1" id="KW-1185">Reference proteome</keyword>
<name>A0A6J1PI39_9HYME</name>
<accession>A0A6J1PI39</accession>
<dbReference type="Proteomes" id="UP000504618">
    <property type="component" value="Unplaced"/>
</dbReference>
<evidence type="ECO:0000313" key="2">
    <source>
        <dbReference type="RefSeq" id="XP_024869051.1"/>
    </source>
</evidence>
<sequence length="101" mass="11866">MCLSINYIYLLYEFQFRRHFRLTKDTAYKLIEKYEQSSCPPLNNHGGIERKSPEEDVLVFLWFADDLDEEARSFEEIAGFPGVIGCIDEFQAKFTMPESLN</sequence>
<dbReference type="RefSeq" id="XP_024869051.1">
    <property type="nucleotide sequence ID" value="XM_025013283.1"/>
</dbReference>
<gene>
    <name evidence="2" type="primary">LOC112452861</name>
</gene>
<dbReference type="GeneID" id="112452861"/>
<dbReference type="AlphaFoldDB" id="A0A6J1PI39"/>
<evidence type="ECO:0000313" key="1">
    <source>
        <dbReference type="Proteomes" id="UP000504618"/>
    </source>
</evidence>
<organism evidence="1 2">
    <name type="scientific">Temnothorax curvispinosus</name>
    <dbReference type="NCBI Taxonomy" id="300111"/>
    <lineage>
        <taxon>Eukaryota</taxon>
        <taxon>Metazoa</taxon>
        <taxon>Ecdysozoa</taxon>
        <taxon>Arthropoda</taxon>
        <taxon>Hexapoda</taxon>
        <taxon>Insecta</taxon>
        <taxon>Pterygota</taxon>
        <taxon>Neoptera</taxon>
        <taxon>Endopterygota</taxon>
        <taxon>Hymenoptera</taxon>
        <taxon>Apocrita</taxon>
        <taxon>Aculeata</taxon>
        <taxon>Formicoidea</taxon>
        <taxon>Formicidae</taxon>
        <taxon>Myrmicinae</taxon>
        <taxon>Temnothorax</taxon>
    </lineage>
</organism>
<proteinExistence type="predicted"/>